<keyword evidence="10" id="KW-0472">Membrane</keyword>
<dbReference type="EC" id="2.7.13.3" evidence="2"/>
<feature type="transmembrane region" description="Helical" evidence="10">
    <location>
        <begin position="133"/>
        <end position="153"/>
    </location>
</feature>
<keyword evidence="10" id="KW-0812">Transmembrane</keyword>
<dbReference type="InterPro" id="IPR036890">
    <property type="entry name" value="HATPase_C_sf"/>
</dbReference>
<keyword evidence="4" id="KW-0808">Transferase</keyword>
<evidence type="ECO:0000256" key="4">
    <source>
        <dbReference type="ARBA" id="ARBA00022679"/>
    </source>
</evidence>
<proteinExistence type="predicted"/>
<keyword evidence="6 13" id="KW-0418">Kinase</keyword>
<dbReference type="PANTHER" id="PTHR24421:SF10">
    <property type="entry name" value="NITRATE_NITRITE SENSOR PROTEIN NARQ"/>
    <property type="match status" value="1"/>
</dbReference>
<evidence type="ECO:0000259" key="12">
    <source>
        <dbReference type="Pfam" id="PF07730"/>
    </source>
</evidence>
<accession>A0ABW4L6C8</accession>
<comment type="catalytic activity">
    <reaction evidence="1">
        <text>ATP + protein L-histidine = ADP + protein N-phospho-L-histidine.</text>
        <dbReference type="EC" id="2.7.13.3"/>
    </reaction>
</comment>
<evidence type="ECO:0000256" key="8">
    <source>
        <dbReference type="ARBA" id="ARBA00023012"/>
    </source>
</evidence>
<evidence type="ECO:0000256" key="1">
    <source>
        <dbReference type="ARBA" id="ARBA00000085"/>
    </source>
</evidence>
<feature type="transmembrane region" description="Helical" evidence="10">
    <location>
        <begin position="104"/>
        <end position="121"/>
    </location>
</feature>
<name>A0ABW4L6C8_9MICO</name>
<dbReference type="SUPFAM" id="SSF55874">
    <property type="entry name" value="ATPase domain of HSP90 chaperone/DNA topoisomerase II/histidine kinase"/>
    <property type="match status" value="1"/>
</dbReference>
<dbReference type="InterPro" id="IPR050482">
    <property type="entry name" value="Sensor_HK_TwoCompSys"/>
</dbReference>
<feature type="transmembrane region" description="Helical" evidence="10">
    <location>
        <begin position="29"/>
        <end position="47"/>
    </location>
</feature>
<evidence type="ECO:0000313" key="14">
    <source>
        <dbReference type="Proteomes" id="UP001597277"/>
    </source>
</evidence>
<dbReference type="InterPro" id="IPR011712">
    <property type="entry name" value="Sig_transdc_His_kin_sub3_dim/P"/>
</dbReference>
<dbReference type="InterPro" id="IPR003594">
    <property type="entry name" value="HATPase_dom"/>
</dbReference>
<feature type="domain" description="Histidine kinase/HSP90-like ATPase" evidence="11">
    <location>
        <begin position="337"/>
        <end position="429"/>
    </location>
</feature>
<gene>
    <name evidence="13" type="ORF">ACFSE6_10215</name>
</gene>
<evidence type="ECO:0000256" key="10">
    <source>
        <dbReference type="SAM" id="Phobius"/>
    </source>
</evidence>
<dbReference type="Proteomes" id="UP001597277">
    <property type="component" value="Unassembled WGS sequence"/>
</dbReference>
<comment type="caution">
    <text evidence="13">The sequence shown here is derived from an EMBL/GenBank/DDBJ whole genome shotgun (WGS) entry which is preliminary data.</text>
</comment>
<evidence type="ECO:0000259" key="11">
    <source>
        <dbReference type="Pfam" id="PF02518"/>
    </source>
</evidence>
<feature type="transmembrane region" description="Helical" evidence="10">
    <location>
        <begin position="173"/>
        <end position="192"/>
    </location>
</feature>
<sequence length="435" mass="45308">MSSAENGRPQSRADRPVTRRTSPSRLGDGALAAALALVLLPSSLQTAPGTNGAWWPVTVAAFAVVHLSVLARRRVLGLAACAAAMLVLVAVPELGPVTSETGSFGPFPAILMPTCLVFLVLEYSAATHLARPWPAVALTVGLVGALLTAVRLWTSPLWPAPGLGDVDVTTWVARIAVLAVLVALVLAAWALGRYRSVHVAYLAELEDRALRAEADRERHAARVAAEERTRIAREMHDVVAHALAVIVRQAEGGRLAGERDTAVALTTLETVAETGRSALDDTRSVLGRLRGDGTGSLSGRRAEDVPALVEGVREAGLPVTLEVSGGGPDGLTRTASHAVYRVIQESLTNVVKHAGTGAHAQVSVHYADSGVEVSVRDHGGVAQTGQMRTPGEGHGLLGMRERVTLEGGTLRTGPDPDTGGYVVRASIPSRAEGGG</sequence>
<dbReference type="Pfam" id="PF07730">
    <property type="entry name" value="HisKA_3"/>
    <property type="match status" value="1"/>
</dbReference>
<keyword evidence="8" id="KW-0902">Two-component regulatory system</keyword>
<evidence type="ECO:0000256" key="6">
    <source>
        <dbReference type="ARBA" id="ARBA00022777"/>
    </source>
</evidence>
<keyword evidence="10" id="KW-1133">Transmembrane helix</keyword>
<dbReference type="RefSeq" id="WP_388006053.1">
    <property type="nucleotide sequence ID" value="NZ_JBHUEE010000005.1"/>
</dbReference>
<dbReference type="PANTHER" id="PTHR24421">
    <property type="entry name" value="NITRATE/NITRITE SENSOR PROTEIN NARX-RELATED"/>
    <property type="match status" value="1"/>
</dbReference>
<dbReference type="CDD" id="cd16917">
    <property type="entry name" value="HATPase_UhpB-NarQ-NarX-like"/>
    <property type="match status" value="1"/>
</dbReference>
<evidence type="ECO:0000256" key="3">
    <source>
        <dbReference type="ARBA" id="ARBA00022553"/>
    </source>
</evidence>
<keyword evidence="3" id="KW-0597">Phosphoprotein</keyword>
<dbReference type="Gene3D" id="3.30.565.10">
    <property type="entry name" value="Histidine kinase-like ATPase, C-terminal domain"/>
    <property type="match status" value="1"/>
</dbReference>
<evidence type="ECO:0000256" key="2">
    <source>
        <dbReference type="ARBA" id="ARBA00012438"/>
    </source>
</evidence>
<dbReference type="GO" id="GO:0016301">
    <property type="term" value="F:kinase activity"/>
    <property type="evidence" value="ECO:0007669"/>
    <property type="project" value="UniProtKB-KW"/>
</dbReference>
<keyword evidence="5" id="KW-0547">Nucleotide-binding</keyword>
<feature type="transmembrane region" description="Helical" evidence="10">
    <location>
        <begin position="53"/>
        <end position="70"/>
    </location>
</feature>
<dbReference type="Pfam" id="PF02518">
    <property type="entry name" value="HATPase_c"/>
    <property type="match status" value="1"/>
</dbReference>
<keyword evidence="7" id="KW-0067">ATP-binding</keyword>
<evidence type="ECO:0000256" key="5">
    <source>
        <dbReference type="ARBA" id="ARBA00022741"/>
    </source>
</evidence>
<feature type="region of interest" description="Disordered" evidence="9">
    <location>
        <begin position="1"/>
        <end position="25"/>
    </location>
</feature>
<dbReference type="EMBL" id="JBHUEE010000005">
    <property type="protein sequence ID" value="MFD1718210.1"/>
    <property type="molecule type" value="Genomic_DNA"/>
</dbReference>
<evidence type="ECO:0000256" key="9">
    <source>
        <dbReference type="SAM" id="MobiDB-lite"/>
    </source>
</evidence>
<feature type="domain" description="Signal transduction histidine kinase subgroup 3 dimerisation and phosphoacceptor" evidence="12">
    <location>
        <begin position="227"/>
        <end position="291"/>
    </location>
</feature>
<reference evidence="14" key="1">
    <citation type="journal article" date="2019" name="Int. J. Syst. Evol. Microbiol.">
        <title>The Global Catalogue of Microorganisms (GCM) 10K type strain sequencing project: providing services to taxonomists for standard genome sequencing and annotation.</title>
        <authorList>
            <consortium name="The Broad Institute Genomics Platform"/>
            <consortium name="The Broad Institute Genome Sequencing Center for Infectious Disease"/>
            <person name="Wu L."/>
            <person name="Ma J."/>
        </authorList>
    </citation>
    <scope>NUCLEOTIDE SEQUENCE [LARGE SCALE GENOMIC DNA]</scope>
    <source>
        <strain evidence="14">JCM 17130</strain>
    </source>
</reference>
<evidence type="ECO:0000256" key="7">
    <source>
        <dbReference type="ARBA" id="ARBA00022840"/>
    </source>
</evidence>
<evidence type="ECO:0000313" key="13">
    <source>
        <dbReference type="EMBL" id="MFD1718210.1"/>
    </source>
</evidence>
<feature type="transmembrane region" description="Helical" evidence="10">
    <location>
        <begin position="75"/>
        <end position="92"/>
    </location>
</feature>
<protein>
    <recommendedName>
        <fullName evidence="2">histidine kinase</fullName>
        <ecNumber evidence="2">2.7.13.3</ecNumber>
    </recommendedName>
</protein>
<organism evidence="13 14">
    <name type="scientific">Georgenia deserti</name>
    <dbReference type="NCBI Taxonomy" id="2093781"/>
    <lineage>
        <taxon>Bacteria</taxon>
        <taxon>Bacillati</taxon>
        <taxon>Actinomycetota</taxon>
        <taxon>Actinomycetes</taxon>
        <taxon>Micrococcales</taxon>
        <taxon>Bogoriellaceae</taxon>
        <taxon>Georgenia</taxon>
    </lineage>
</organism>
<keyword evidence="14" id="KW-1185">Reference proteome</keyword>
<dbReference type="Gene3D" id="1.20.5.1930">
    <property type="match status" value="1"/>
</dbReference>